<dbReference type="STRING" id="31246.A0A183NN36"/>
<name>A0A183NN36_9TREM</name>
<gene>
    <name evidence="1" type="ORF">SMTD_LOCUS3523</name>
</gene>
<dbReference type="AlphaFoldDB" id="A0A183NN36"/>
<evidence type="ECO:0000313" key="1">
    <source>
        <dbReference type="EMBL" id="VDO96310.1"/>
    </source>
</evidence>
<accession>A0A183NN36</accession>
<organism evidence="1 2">
    <name type="scientific">Schistosoma mattheei</name>
    <dbReference type="NCBI Taxonomy" id="31246"/>
    <lineage>
        <taxon>Eukaryota</taxon>
        <taxon>Metazoa</taxon>
        <taxon>Spiralia</taxon>
        <taxon>Lophotrochozoa</taxon>
        <taxon>Platyhelminthes</taxon>
        <taxon>Trematoda</taxon>
        <taxon>Digenea</taxon>
        <taxon>Strigeidida</taxon>
        <taxon>Schistosomatoidea</taxon>
        <taxon>Schistosomatidae</taxon>
        <taxon>Schistosoma</taxon>
    </lineage>
</organism>
<sequence length="131" mass="15198">MKPLSPMNNHSFSLIGNTKHLFKSTELDKSAVNKMLAECRRRLTNRSNKNVLNLIQGISNEWFAILLEQIEHDKFQQLADFIAKEQNSGVTIYPPIEQVCCDCFFPKNIVHKITLYLNLCVDQHLFIYLNT</sequence>
<dbReference type="EMBL" id="UZAL01006571">
    <property type="protein sequence ID" value="VDO96310.1"/>
    <property type="molecule type" value="Genomic_DNA"/>
</dbReference>
<dbReference type="Gene3D" id="3.40.470.10">
    <property type="entry name" value="Uracil-DNA glycosylase-like domain"/>
    <property type="match status" value="1"/>
</dbReference>
<reference evidence="1 2" key="1">
    <citation type="submission" date="2018-11" db="EMBL/GenBank/DDBJ databases">
        <authorList>
            <consortium name="Pathogen Informatics"/>
        </authorList>
    </citation>
    <scope>NUCLEOTIDE SEQUENCE [LARGE SCALE GENOMIC DNA]</scope>
    <source>
        <strain>Denwood</strain>
        <strain evidence="2">Zambia</strain>
    </source>
</reference>
<dbReference type="Proteomes" id="UP000269396">
    <property type="component" value="Unassembled WGS sequence"/>
</dbReference>
<evidence type="ECO:0000313" key="2">
    <source>
        <dbReference type="Proteomes" id="UP000269396"/>
    </source>
</evidence>
<dbReference type="InterPro" id="IPR036895">
    <property type="entry name" value="Uracil-DNA_glycosylase-like_sf"/>
</dbReference>
<proteinExistence type="predicted"/>
<protein>
    <submittedName>
        <fullName evidence="1">Uncharacterized protein</fullName>
    </submittedName>
</protein>
<keyword evidence="2" id="KW-1185">Reference proteome</keyword>